<dbReference type="RefSeq" id="WP_130342387.1">
    <property type="nucleotide sequence ID" value="NZ_SGWQ01000001.1"/>
</dbReference>
<dbReference type="EMBL" id="SGWQ01000001">
    <property type="protein sequence ID" value="RZS44741.1"/>
    <property type="molecule type" value="Genomic_DNA"/>
</dbReference>
<proteinExistence type="predicted"/>
<evidence type="ECO:0000256" key="1">
    <source>
        <dbReference type="SAM" id="MobiDB-lite"/>
    </source>
</evidence>
<evidence type="ECO:0000256" key="2">
    <source>
        <dbReference type="SAM" id="SignalP"/>
    </source>
</evidence>
<dbReference type="AlphaFoldDB" id="A0A4Q7L7X2"/>
<feature type="region of interest" description="Disordered" evidence="1">
    <location>
        <begin position="305"/>
        <end position="349"/>
    </location>
</feature>
<name>A0A4Q7L7X2_9PSEU</name>
<feature type="compositionally biased region" description="Basic and acidic residues" evidence="1">
    <location>
        <begin position="158"/>
        <end position="168"/>
    </location>
</feature>
<feature type="region of interest" description="Disordered" evidence="1">
    <location>
        <begin position="653"/>
        <end position="678"/>
    </location>
</feature>
<organism evidence="3 4">
    <name type="scientific">Herbihabitans rhizosphaerae</name>
    <dbReference type="NCBI Taxonomy" id="1872711"/>
    <lineage>
        <taxon>Bacteria</taxon>
        <taxon>Bacillati</taxon>
        <taxon>Actinomycetota</taxon>
        <taxon>Actinomycetes</taxon>
        <taxon>Pseudonocardiales</taxon>
        <taxon>Pseudonocardiaceae</taxon>
        <taxon>Herbihabitans</taxon>
    </lineage>
</organism>
<feature type="signal peptide" evidence="2">
    <location>
        <begin position="1"/>
        <end position="28"/>
    </location>
</feature>
<evidence type="ECO:0000313" key="4">
    <source>
        <dbReference type="Proteomes" id="UP000294257"/>
    </source>
</evidence>
<evidence type="ECO:0000313" key="3">
    <source>
        <dbReference type="EMBL" id="RZS44741.1"/>
    </source>
</evidence>
<dbReference type="Proteomes" id="UP000294257">
    <property type="component" value="Unassembled WGS sequence"/>
</dbReference>
<protein>
    <recommendedName>
        <fullName evidence="5">PE-PGRS family protein</fullName>
    </recommendedName>
</protein>
<feature type="region of interest" description="Disordered" evidence="1">
    <location>
        <begin position="252"/>
        <end position="288"/>
    </location>
</feature>
<feature type="region of interest" description="Disordered" evidence="1">
    <location>
        <begin position="210"/>
        <end position="230"/>
    </location>
</feature>
<sequence>MHIWTRRGLQTALLTGGLLMLGTGIASADDSVDPDRPASPLDGGITVPLDIGDNAMGTPTGQMNLPEYRGELSTRQVTDPVRTAAPARSQATPSVKPSPKPMKPVRSKGIPRPDKPAAPPPAGDPFLGNRVNGDLVVPVQITGNAIAPPMTSATVQGSDHKQSHDGRQNIDTGGNGSTLGGNVVDLDWAVPVQLSNNAVSWFGNARTVDGNAEQDVDTGGDTTTDGRGGTLAGNVLAGHWATPVQFTGNAVSWGGSSQVTDSSASNDTESGGAVDTGGRDGTGSGNVGAVPLAFPVEFNGNAPTWGGTSTVDSSNTTMDATAGGTKNGINDIPTYVQTDGDNGTASGNVAQPQGALLANVSSVAASWIGTSSTGGASRPNPRVVPIPSPEPVAPVAPGEANSSSTSNVTSGGFSSSSADGGTGSGNLADAPVALPAEVFGVGGTWIGSSHAAHDNTSRATAGSGTYTNGDNGTGSGNTASTPLAGSPDVFGVGGSWIGDASGQASNDKVVQAGGYNGTLGNDSTASGNLIAGPVALPAEVFGVGGSWIGSGTGIAQERKTVKAGGGGNTDDDGGRGSSNIIAAPVSAPAQVFGVGGAWIGKGVGEASNDTDSSAGGDYHATGDLGTIAGNIAQVPVSFPAQVHGIGAAWGGFGQGVSDNETDSTAGGDNDAEGTGGQLAGNVVQAPVGSTAGVFAMAPVWVGRVTGDATNDVSSTAGGDTTANGDGGQLAGNVVSAQALPVAQVFGNAASWFGSSDGSGSNDTDVASGGDITSSGVGGSLSGNIADVPAAAVAQVFGNSAAWFGDSYAWADNQTIGQSGGTTTTTGGIDQQIPVGAVGQVFGLNPELVGQALSTVNNDTDVTVNDTPAQLDLPVDLSGLPINSIPTII</sequence>
<feature type="compositionally biased region" description="Polar residues" evidence="1">
    <location>
        <begin position="656"/>
        <end position="666"/>
    </location>
</feature>
<feature type="compositionally biased region" description="Low complexity" evidence="1">
    <location>
        <begin position="462"/>
        <end position="480"/>
    </location>
</feature>
<feature type="compositionally biased region" description="Polar residues" evidence="1">
    <location>
        <begin position="252"/>
        <end position="269"/>
    </location>
</feature>
<feature type="region of interest" description="Disordered" evidence="1">
    <location>
        <begin position="451"/>
        <end position="480"/>
    </location>
</feature>
<feature type="region of interest" description="Disordered" evidence="1">
    <location>
        <begin position="78"/>
        <end position="129"/>
    </location>
</feature>
<keyword evidence="2" id="KW-0732">Signal</keyword>
<feature type="region of interest" description="Disordered" evidence="1">
    <location>
        <begin position="151"/>
        <end position="177"/>
    </location>
</feature>
<feature type="chain" id="PRO_5020705108" description="PE-PGRS family protein" evidence="2">
    <location>
        <begin position="29"/>
        <end position="888"/>
    </location>
</feature>
<reference evidence="3 4" key="1">
    <citation type="submission" date="2019-02" db="EMBL/GenBank/DDBJ databases">
        <title>Genomic Encyclopedia of Type Strains, Phase IV (KMG-IV): sequencing the most valuable type-strain genomes for metagenomic binning, comparative biology and taxonomic classification.</title>
        <authorList>
            <person name="Goeker M."/>
        </authorList>
    </citation>
    <scope>NUCLEOTIDE SEQUENCE [LARGE SCALE GENOMIC DNA]</scope>
    <source>
        <strain evidence="3 4">DSM 101727</strain>
    </source>
</reference>
<feature type="compositionally biased region" description="Polar residues" evidence="1">
    <location>
        <begin position="306"/>
        <end position="319"/>
    </location>
</feature>
<dbReference type="OrthoDB" id="3661198at2"/>
<keyword evidence="4" id="KW-1185">Reference proteome</keyword>
<feature type="compositionally biased region" description="Low complexity" evidence="1">
    <location>
        <begin position="395"/>
        <end position="419"/>
    </location>
</feature>
<feature type="compositionally biased region" description="Pro residues" evidence="1">
    <location>
        <begin position="382"/>
        <end position="394"/>
    </location>
</feature>
<comment type="caution">
    <text evidence="3">The sequence shown here is derived from an EMBL/GenBank/DDBJ whole genome shotgun (WGS) entry which is preliminary data.</text>
</comment>
<feature type="region of interest" description="Disordered" evidence="1">
    <location>
        <begin position="370"/>
        <end position="424"/>
    </location>
</feature>
<feature type="compositionally biased region" description="Polar residues" evidence="1">
    <location>
        <begin position="335"/>
        <end position="349"/>
    </location>
</feature>
<accession>A0A4Q7L7X2</accession>
<gene>
    <name evidence="3" type="ORF">EV193_101618</name>
</gene>
<evidence type="ECO:0008006" key="5">
    <source>
        <dbReference type="Google" id="ProtNLM"/>
    </source>
</evidence>